<name>A0ABD0X2F1_UMBPY</name>
<dbReference type="InterPro" id="IPR029064">
    <property type="entry name" value="Ribosomal_eL30-like_sf"/>
</dbReference>
<dbReference type="SUPFAM" id="SSF55315">
    <property type="entry name" value="L30e-like"/>
    <property type="match status" value="1"/>
</dbReference>
<comment type="caution">
    <text evidence="3">The sequence shown here is derived from an EMBL/GenBank/DDBJ whole genome shotgun (WGS) entry which is preliminary data.</text>
</comment>
<evidence type="ECO:0000313" key="3">
    <source>
        <dbReference type="EMBL" id="KAL0985404.1"/>
    </source>
</evidence>
<dbReference type="AlphaFoldDB" id="A0ABD0X2F1"/>
<sequence>MAMALTEHECKCFVSYNTLKYGADRYKMDTPIRLLKNERKKRTSAKTSLNTPYKVQWSSLQHNDIQFIWETLKRKLTATGLEKKEVKVFRRWRKKANFKTLAGLESVCEPSQISLSTTTPQLPEKRSEQGWTNVVARRQLAIGINEVTKAVEQNQLSLVLVCKSAKPVHMTSHLIALCRTRGIAACQVPRLSENVAGLLRLKCVLALGFKRGNEDDIFLDTVQAILPRVPALQVAWIPNLPLEKDPNSEGQVGEKGGTAGEGQVGEKGGTAGEGQVEKTAEGQMEVNTLKETRGQKRKLENIFPYPVLQPLRVKKIIPNPSKIRKLKTKKK</sequence>
<evidence type="ECO:0000259" key="2">
    <source>
        <dbReference type="Pfam" id="PF01248"/>
    </source>
</evidence>
<keyword evidence="4" id="KW-1185">Reference proteome</keyword>
<protein>
    <recommendedName>
        <fullName evidence="2">Ribosomal protein eL8/eL30/eS12/Gadd45 domain-containing protein</fullName>
    </recommendedName>
</protein>
<feature type="compositionally biased region" description="Gly residues" evidence="1">
    <location>
        <begin position="253"/>
        <end position="272"/>
    </location>
</feature>
<feature type="domain" description="Ribosomal protein eL8/eL30/eS12/Gadd45" evidence="2">
    <location>
        <begin position="134"/>
        <end position="193"/>
    </location>
</feature>
<gene>
    <name evidence="3" type="ORF">UPYG_G00156450</name>
</gene>
<reference evidence="3 4" key="1">
    <citation type="submission" date="2024-06" db="EMBL/GenBank/DDBJ databases">
        <authorList>
            <person name="Pan Q."/>
            <person name="Wen M."/>
            <person name="Jouanno E."/>
            <person name="Zahm M."/>
            <person name="Klopp C."/>
            <person name="Cabau C."/>
            <person name="Louis A."/>
            <person name="Berthelot C."/>
            <person name="Parey E."/>
            <person name="Roest Crollius H."/>
            <person name="Montfort J."/>
            <person name="Robinson-Rechavi M."/>
            <person name="Bouchez O."/>
            <person name="Lampietro C."/>
            <person name="Lopez Roques C."/>
            <person name="Donnadieu C."/>
            <person name="Postlethwait J."/>
            <person name="Bobe J."/>
            <person name="Verreycken H."/>
            <person name="Guiguen Y."/>
        </authorList>
    </citation>
    <scope>NUCLEOTIDE SEQUENCE [LARGE SCALE GENOMIC DNA]</scope>
    <source>
        <strain evidence="3">Up_M1</strain>
        <tissue evidence="3">Testis</tissue>
    </source>
</reference>
<dbReference type="InterPro" id="IPR004038">
    <property type="entry name" value="Ribosomal_eL8/eL30/eS12/Gad45"/>
</dbReference>
<dbReference type="Gene3D" id="3.30.1330.30">
    <property type="match status" value="1"/>
</dbReference>
<dbReference type="Pfam" id="PF01248">
    <property type="entry name" value="Ribosomal_L7Ae"/>
    <property type="match status" value="1"/>
</dbReference>
<organism evidence="3 4">
    <name type="scientific">Umbra pygmaea</name>
    <name type="common">Eastern mudminnow</name>
    <dbReference type="NCBI Taxonomy" id="75934"/>
    <lineage>
        <taxon>Eukaryota</taxon>
        <taxon>Metazoa</taxon>
        <taxon>Chordata</taxon>
        <taxon>Craniata</taxon>
        <taxon>Vertebrata</taxon>
        <taxon>Euteleostomi</taxon>
        <taxon>Actinopterygii</taxon>
        <taxon>Neopterygii</taxon>
        <taxon>Teleostei</taxon>
        <taxon>Protacanthopterygii</taxon>
        <taxon>Esociformes</taxon>
        <taxon>Umbridae</taxon>
        <taxon>Umbra</taxon>
    </lineage>
</organism>
<evidence type="ECO:0000256" key="1">
    <source>
        <dbReference type="SAM" id="MobiDB-lite"/>
    </source>
</evidence>
<accession>A0ABD0X2F1</accession>
<evidence type="ECO:0000313" key="4">
    <source>
        <dbReference type="Proteomes" id="UP001557470"/>
    </source>
</evidence>
<proteinExistence type="predicted"/>
<dbReference type="Proteomes" id="UP001557470">
    <property type="component" value="Unassembled WGS sequence"/>
</dbReference>
<dbReference type="InterPro" id="IPR042848">
    <property type="entry name" value="Rpp38"/>
</dbReference>
<dbReference type="PANTHER" id="PTHR46948:SF1">
    <property type="entry name" value="RIBONUCLEASE P PROTEIN SUBUNIT P38"/>
    <property type="match status" value="1"/>
</dbReference>
<dbReference type="PANTHER" id="PTHR46948">
    <property type="entry name" value="RIBONUCLEASE P PROTEIN SUBUNIT P38"/>
    <property type="match status" value="1"/>
</dbReference>
<feature type="region of interest" description="Disordered" evidence="1">
    <location>
        <begin position="245"/>
        <end position="295"/>
    </location>
</feature>
<dbReference type="EMBL" id="JAGEUA010000004">
    <property type="protein sequence ID" value="KAL0985404.1"/>
    <property type="molecule type" value="Genomic_DNA"/>
</dbReference>